<sequence>MKKSLALLITLFISYQISAQEKSPYDYIKVWNFLKFYHPDLASGKIDTDSLFLESINQSQYLDINESIELLTKNLNNQFTTKSKPNEETDVLRINQDFSWYRENPDITRKYRKLLNKIYTHRFTGEHYYDVSQTVYKYIIPHEKPYDFGVETQIPLAYRLLAMAKMIGTIDYLYPYKYLMPENANDELKKLIQQSITCESRKEFETILAKTAALFEDTHAFGFYKKLHYQKEIYHKNYYAPFDYHVFEDHILVTNLITPDVCKEAGIAVGDRIMSINDISVKDMIREKSTLLSTSNKNKLLYYLSDYINNLIWTDDLQTKSLQIQKYPDRNETTIKLALIDPTNKKQAIQINEYYQQKLNKKAARKLEHDDIAYFRIDQTLSFIDDVEDDEIDATMDKVFEEAAAKKAIVFDMRAYPDWGGFAFNYVYDYFSPKENWFGKYYQQNLNNIGTYTYVYKSATIEYFPDITDKTTHSYNGKVFIIVDPATQSMSEWNTMNFQHVFPQAITIGEQTAGADGDMKYLTLPGGYSFGFTANALFYPDNTLTQKVGVKIDEIIHYTDTDILNQKDIPFEIILKAIE</sequence>
<dbReference type="Gene3D" id="3.90.226.10">
    <property type="entry name" value="2-enoyl-CoA Hydratase, Chain A, domain 1"/>
    <property type="match status" value="1"/>
</dbReference>
<protein>
    <recommendedName>
        <fullName evidence="2">Tail specific protease domain-containing protein</fullName>
    </recommendedName>
</protein>
<dbReference type="InterPro" id="IPR029045">
    <property type="entry name" value="ClpP/crotonase-like_dom_sf"/>
</dbReference>
<reference evidence="3 4" key="2">
    <citation type="submission" date="2019-05" db="EMBL/GenBank/DDBJ databases">
        <authorList>
            <person name="Lianzixin W."/>
        </authorList>
    </citation>
    <scope>NUCLEOTIDE SEQUENCE [LARGE SCALE GENOMIC DNA]</scope>
    <source>
        <strain evidence="3 4">EC11</strain>
    </source>
</reference>
<keyword evidence="1" id="KW-0732">Signal</keyword>
<organism evidence="3 4">
    <name type="scientific">Flavobacterium jejuense</name>
    <dbReference type="NCBI Taxonomy" id="1544455"/>
    <lineage>
        <taxon>Bacteria</taxon>
        <taxon>Pseudomonadati</taxon>
        <taxon>Bacteroidota</taxon>
        <taxon>Flavobacteriia</taxon>
        <taxon>Flavobacteriales</taxon>
        <taxon>Flavobacteriaceae</taxon>
        <taxon>Flavobacterium</taxon>
    </lineage>
</organism>
<evidence type="ECO:0000313" key="4">
    <source>
        <dbReference type="Proteomes" id="UP000817854"/>
    </source>
</evidence>
<comment type="caution">
    <text evidence="3">The sequence shown here is derived from an EMBL/GenBank/DDBJ whole genome shotgun (WGS) entry which is preliminary data.</text>
</comment>
<accession>A0ABX0INM6</accession>
<feature type="signal peptide" evidence="1">
    <location>
        <begin position="1"/>
        <end position="19"/>
    </location>
</feature>
<dbReference type="PANTHER" id="PTHR32060:SF22">
    <property type="entry name" value="CARBOXYL-TERMINAL-PROCESSING PEPTIDASE 3, CHLOROPLASTIC"/>
    <property type="match status" value="1"/>
</dbReference>
<dbReference type="SUPFAM" id="SSF50156">
    <property type="entry name" value="PDZ domain-like"/>
    <property type="match status" value="1"/>
</dbReference>
<evidence type="ECO:0000313" key="3">
    <source>
        <dbReference type="EMBL" id="NHN25402.1"/>
    </source>
</evidence>
<reference evidence="3 4" key="3">
    <citation type="submission" date="2020-02" db="EMBL/GenBank/DDBJ databases">
        <title>Flavobacterium profundi sp. nov., isolated from a deep-sea seamount.</title>
        <authorList>
            <person name="Zhang D.-C."/>
        </authorList>
    </citation>
    <scope>NUCLEOTIDE SEQUENCE [LARGE SCALE GENOMIC DNA]</scope>
    <source>
        <strain evidence="3 4">EC11</strain>
    </source>
</reference>
<name>A0ABX0INM6_9FLAO</name>
<dbReference type="RefSeq" id="WP_140961532.1">
    <property type="nucleotide sequence ID" value="NZ_VEVQ02000004.1"/>
</dbReference>
<dbReference type="PANTHER" id="PTHR32060">
    <property type="entry name" value="TAIL-SPECIFIC PROTEASE"/>
    <property type="match status" value="1"/>
</dbReference>
<feature type="domain" description="Tail specific protease" evidence="2">
    <location>
        <begin position="372"/>
        <end position="554"/>
    </location>
</feature>
<keyword evidence="4" id="KW-1185">Reference proteome</keyword>
<gene>
    <name evidence="3" type="ORF">FIA58_006915</name>
</gene>
<proteinExistence type="predicted"/>
<dbReference type="InterPro" id="IPR005151">
    <property type="entry name" value="Tail-specific_protease"/>
</dbReference>
<evidence type="ECO:0000259" key="2">
    <source>
        <dbReference type="Pfam" id="PF03572"/>
    </source>
</evidence>
<dbReference type="Gene3D" id="2.30.42.10">
    <property type="match status" value="1"/>
</dbReference>
<dbReference type="Proteomes" id="UP000817854">
    <property type="component" value="Unassembled WGS sequence"/>
</dbReference>
<dbReference type="EMBL" id="VEVQ02000004">
    <property type="protein sequence ID" value="NHN25402.1"/>
    <property type="molecule type" value="Genomic_DNA"/>
</dbReference>
<feature type="chain" id="PRO_5045145815" description="Tail specific protease domain-containing protein" evidence="1">
    <location>
        <begin position="20"/>
        <end position="579"/>
    </location>
</feature>
<dbReference type="InterPro" id="IPR036034">
    <property type="entry name" value="PDZ_sf"/>
</dbReference>
<reference evidence="4" key="1">
    <citation type="submission" date="2019-05" db="EMBL/GenBank/DDBJ databases">
        <title>Flavobacterium profundi sp. nov., isolated from a deep-sea seamount.</title>
        <authorList>
            <person name="Zhang D.-C."/>
        </authorList>
    </citation>
    <scope>NUCLEOTIDE SEQUENCE [LARGE SCALE GENOMIC DNA]</scope>
    <source>
        <strain evidence="4">EC11</strain>
    </source>
</reference>
<dbReference type="SUPFAM" id="SSF52096">
    <property type="entry name" value="ClpP/crotonase"/>
    <property type="match status" value="1"/>
</dbReference>
<evidence type="ECO:0000256" key="1">
    <source>
        <dbReference type="SAM" id="SignalP"/>
    </source>
</evidence>
<dbReference type="Pfam" id="PF03572">
    <property type="entry name" value="Peptidase_S41"/>
    <property type="match status" value="1"/>
</dbReference>